<reference evidence="2" key="2">
    <citation type="submission" date="2022-04" db="EMBL/GenBank/DDBJ databases">
        <title>Sequencing and genomic assembly of Halococcus dombrowskii.</title>
        <authorList>
            <person name="Lim S.W."/>
            <person name="MacLea K.S."/>
        </authorList>
    </citation>
    <scope>NUCLEOTIDE SEQUENCE</scope>
    <source>
        <strain evidence="2">H4</strain>
        <plasmid evidence="2">unnamed4</plasmid>
    </source>
</reference>
<dbReference type="AlphaFoldDB" id="A0AAV3SG12"/>
<dbReference type="GeneID" id="71763924"/>
<protein>
    <submittedName>
        <fullName evidence="1">Uncharacterized protein</fullName>
    </submittedName>
</protein>
<organism evidence="1 4">
    <name type="scientific">Halococcus dombrowskii</name>
    <dbReference type="NCBI Taxonomy" id="179637"/>
    <lineage>
        <taxon>Archaea</taxon>
        <taxon>Methanobacteriati</taxon>
        <taxon>Methanobacteriota</taxon>
        <taxon>Stenosarchaea group</taxon>
        <taxon>Halobacteria</taxon>
        <taxon>Halobacteriales</taxon>
        <taxon>Halococcaceae</taxon>
        <taxon>Halococcus</taxon>
    </lineage>
</organism>
<name>A0AAV3SG12_HALDO</name>
<dbReference type="KEGG" id="hdo:MUK72_18710"/>
<dbReference type="RefSeq" id="WP_244707149.1">
    <property type="nucleotide sequence ID" value="NZ_BAAADN010000028.1"/>
</dbReference>
<keyword evidence="3" id="KW-1185">Reference proteome</keyword>
<dbReference type="EMBL" id="BAAADN010000028">
    <property type="protein sequence ID" value="GAA0462909.1"/>
    <property type="molecule type" value="Genomic_DNA"/>
</dbReference>
<accession>A0AAV3SG12</accession>
<evidence type="ECO:0000313" key="4">
    <source>
        <dbReference type="Proteomes" id="UP001500962"/>
    </source>
</evidence>
<evidence type="ECO:0000313" key="2">
    <source>
        <dbReference type="EMBL" id="UOO97497.1"/>
    </source>
</evidence>
<geneLocation type="plasmid" evidence="2 3">
    <name>unnamed4</name>
</geneLocation>
<sequence>MLLDNGTATTQTEIADVINRDQSTVSSTFQSLKLENFDVSLVEKSGRTHTLTNLGKEIVEIVTDAHQLGTELDTVDWGSESDKEQISARFAPLHDSRGSVPFLLLDSLASRSEIGGARDTPRPVPPNKAARDVKNRLEKIDRSTSKQQLRQFTGRFAEQNAITVDDGSLLLTEKGQRHADLLDQVAEAVGKRIEPNQDVISDSSTVDEVALQMRRGRLATSYSLENNDPELVDKSHIYKNLKRIDALDTPNDDWHSYRRVTIKNTGTSPTNALVHKESGDTKITFEDMDLAAFLDGPDGQRLETENLSDYQPAIEQKMAIYFPNPLPPGESLVVSQSPLDFASGSLH</sequence>
<reference evidence="1" key="3">
    <citation type="submission" date="2023-12" db="EMBL/GenBank/DDBJ databases">
        <authorList>
            <person name="Sun Q."/>
            <person name="Inoue M."/>
        </authorList>
    </citation>
    <scope>NUCLEOTIDE SEQUENCE</scope>
    <source>
        <strain evidence="1">JCM 12289</strain>
    </source>
</reference>
<dbReference type="Proteomes" id="UP000830542">
    <property type="component" value="Plasmid unnamed4"/>
</dbReference>
<evidence type="ECO:0000313" key="3">
    <source>
        <dbReference type="Proteomes" id="UP000830542"/>
    </source>
</evidence>
<dbReference type="InterPro" id="IPR036390">
    <property type="entry name" value="WH_DNA-bd_sf"/>
</dbReference>
<dbReference type="SUPFAM" id="SSF46785">
    <property type="entry name" value="Winged helix' DNA-binding domain"/>
    <property type="match status" value="1"/>
</dbReference>
<reference evidence="1" key="1">
    <citation type="journal article" date="2014" name="Int. J. Syst. Evol. Microbiol.">
        <title>Complete genome sequence of Corynebacterium casei LMG S-19264T (=DSM 44701T), isolated from a smear-ripened cheese.</title>
        <authorList>
            <consortium name="US DOE Joint Genome Institute (JGI-PGF)"/>
            <person name="Walter F."/>
            <person name="Albersmeier A."/>
            <person name="Kalinowski J."/>
            <person name="Ruckert C."/>
        </authorList>
    </citation>
    <scope>NUCLEOTIDE SEQUENCE</scope>
    <source>
        <strain evidence="1">JCM 12289</strain>
    </source>
</reference>
<proteinExistence type="predicted"/>
<keyword evidence="2" id="KW-0614">Plasmid</keyword>
<dbReference type="Proteomes" id="UP001500962">
    <property type="component" value="Unassembled WGS sequence"/>
</dbReference>
<gene>
    <name evidence="1" type="ORF">GCM10008985_19530</name>
    <name evidence="2" type="ORF">MUK72_18710</name>
</gene>
<dbReference type="EMBL" id="CP095009">
    <property type="protein sequence ID" value="UOO97497.1"/>
    <property type="molecule type" value="Genomic_DNA"/>
</dbReference>
<evidence type="ECO:0000313" key="1">
    <source>
        <dbReference type="EMBL" id="GAA0462909.1"/>
    </source>
</evidence>